<protein>
    <submittedName>
        <fullName evidence="2">Uncharacterized protein</fullName>
    </submittedName>
</protein>
<feature type="region of interest" description="Disordered" evidence="1">
    <location>
        <begin position="172"/>
        <end position="194"/>
    </location>
</feature>
<reference evidence="2" key="3">
    <citation type="submission" date="2023-05" db="EMBL/GenBank/DDBJ databases">
        <authorList>
            <person name="Smith C.H."/>
        </authorList>
    </citation>
    <scope>NUCLEOTIDE SEQUENCE</scope>
    <source>
        <strain evidence="2">CHS0354</strain>
        <tissue evidence="2">Mantle</tissue>
    </source>
</reference>
<organism evidence="2 3">
    <name type="scientific">Potamilus streckersoni</name>
    <dbReference type="NCBI Taxonomy" id="2493646"/>
    <lineage>
        <taxon>Eukaryota</taxon>
        <taxon>Metazoa</taxon>
        <taxon>Spiralia</taxon>
        <taxon>Lophotrochozoa</taxon>
        <taxon>Mollusca</taxon>
        <taxon>Bivalvia</taxon>
        <taxon>Autobranchia</taxon>
        <taxon>Heteroconchia</taxon>
        <taxon>Palaeoheterodonta</taxon>
        <taxon>Unionida</taxon>
        <taxon>Unionoidea</taxon>
        <taxon>Unionidae</taxon>
        <taxon>Ambleminae</taxon>
        <taxon>Lampsilini</taxon>
        <taxon>Potamilus</taxon>
    </lineage>
</organism>
<evidence type="ECO:0000313" key="3">
    <source>
        <dbReference type="Proteomes" id="UP001195483"/>
    </source>
</evidence>
<reference evidence="2" key="1">
    <citation type="journal article" date="2021" name="Genome Biol. Evol.">
        <title>A High-Quality Reference Genome for a Parasitic Bivalve with Doubly Uniparental Inheritance (Bivalvia: Unionida).</title>
        <authorList>
            <person name="Smith C.H."/>
        </authorList>
    </citation>
    <scope>NUCLEOTIDE SEQUENCE</scope>
    <source>
        <strain evidence="2">CHS0354</strain>
    </source>
</reference>
<name>A0AAE0S6M2_9BIVA</name>
<accession>A0AAE0S6M2</accession>
<keyword evidence="3" id="KW-1185">Reference proteome</keyword>
<dbReference type="InterPro" id="IPR027883">
    <property type="entry name" value="Redic1-like"/>
</dbReference>
<dbReference type="PANTHER" id="PTHR35158">
    <property type="entry name" value="CDNA SEQUENCE CN725425"/>
    <property type="match status" value="1"/>
</dbReference>
<dbReference type="AlphaFoldDB" id="A0AAE0S6M2"/>
<comment type="caution">
    <text evidence="2">The sequence shown here is derived from an EMBL/GenBank/DDBJ whole genome shotgun (WGS) entry which is preliminary data.</text>
</comment>
<feature type="compositionally biased region" description="Basic and acidic residues" evidence="1">
    <location>
        <begin position="548"/>
        <end position="558"/>
    </location>
</feature>
<evidence type="ECO:0000313" key="2">
    <source>
        <dbReference type="EMBL" id="KAK3585983.1"/>
    </source>
</evidence>
<evidence type="ECO:0000256" key="1">
    <source>
        <dbReference type="SAM" id="MobiDB-lite"/>
    </source>
</evidence>
<feature type="region of interest" description="Disordered" evidence="1">
    <location>
        <begin position="542"/>
        <end position="572"/>
    </location>
</feature>
<dbReference type="EMBL" id="JAEAOA010002240">
    <property type="protein sequence ID" value="KAK3585983.1"/>
    <property type="molecule type" value="Genomic_DNA"/>
</dbReference>
<sequence length="572" mass="65330">MLKGPNLTKMNWISGARKRVRFQNNTKLQKEFFEKKRLGISLKRKKVVDRTPSQRRHGVSQDLLALQIVSKAGSDPVPERPVKKVDMSKFQSCSKHALDVDLGPLSPVTVPSKLNVQETKQNSDFTPGLDNFCKSRTTTTVDANKKKENSVWQRTFTSEKCDSYSSHNNSFTAPMGPLYKPKENSSKSIRSSNNTPVKLEKEALNENFGKRQNSDLFTLEDFQITPLLKYEKPMHSPGHILCQARTSTPKDLLFASESISSLICRDSPTFQKGQSQFRKSTNRALDPGIQNITSQDEFRFTHSQCHTKQTKFLSKTNMESDKGDINLEKGINKTRFGLMNGRHFKKTEKKRDMLDRDFQFSSPYVLCKGMNWGETEKLFQESYIIKESDSKMFAETGGQMQLNHCNITISESPLYVSDSQGSGISDFSHSTKNSLLLDEKNRAKLNTLDTSKHSMFNMKTEYFKNNGTKRSARKKPDQEIYESNNMRTPQMHGIKYFKGSQILNMEEIGMHGDEHNGKENCEVHVKNTEEIDEVFHIFQYPNFPVGEKNAEDDKERKSSSPKPAKEFPQSLA</sequence>
<dbReference type="Proteomes" id="UP001195483">
    <property type="component" value="Unassembled WGS sequence"/>
</dbReference>
<feature type="non-terminal residue" evidence="2">
    <location>
        <position position="572"/>
    </location>
</feature>
<proteinExistence type="predicted"/>
<gene>
    <name evidence="2" type="ORF">CHS0354_038538</name>
</gene>
<reference evidence="2" key="2">
    <citation type="journal article" date="2021" name="Genome Biol. Evol.">
        <title>Developing a high-quality reference genome for a parasitic bivalve with doubly uniparental inheritance (Bivalvia: Unionida).</title>
        <authorList>
            <person name="Smith C.H."/>
        </authorList>
    </citation>
    <scope>NUCLEOTIDE SEQUENCE</scope>
    <source>
        <strain evidence="2">CHS0354</strain>
        <tissue evidence="2">Mantle</tissue>
    </source>
</reference>
<dbReference type="PANTHER" id="PTHR35158:SF1">
    <property type="entry name" value="CDNA SEQUENCE CN725425"/>
    <property type="match status" value="1"/>
</dbReference>